<reference evidence="1 2" key="1">
    <citation type="submission" date="2018-06" db="EMBL/GenBank/DDBJ databases">
        <title>Comparative genomics of downy mildews reveals potential adaptations to biotrophy.</title>
        <authorList>
            <person name="Fletcher K."/>
            <person name="Klosterman S.J."/>
            <person name="Derevnina L."/>
            <person name="Martin F."/>
            <person name="Koike S."/>
            <person name="Reyes Chin-Wo S."/>
            <person name="Mou B."/>
            <person name="Michelmore R."/>
        </authorList>
    </citation>
    <scope>NUCLEOTIDE SEQUENCE [LARGE SCALE GENOMIC DNA]</scope>
    <source>
        <strain evidence="1 2">R14</strain>
    </source>
</reference>
<proteinExistence type="predicted"/>
<evidence type="ECO:0000313" key="2">
    <source>
        <dbReference type="Proteomes" id="UP000282087"/>
    </source>
</evidence>
<name>A0A3M6VSI1_9STRA</name>
<dbReference type="EMBL" id="QLLG01000012">
    <property type="protein sequence ID" value="RMX69808.1"/>
    <property type="molecule type" value="Genomic_DNA"/>
</dbReference>
<sequence length="398" mass="44261">MRNAYLDQTRYVDAQAYEKYQRYMGQELVVSECVVGSPSQVFDAWLEEVWLAGGLELHEGEGRGYVGHVRGVILGVEEEILSVGLPIDDLVDSDGGRPSLAATQRDCSKIPSICYKIRKFGQFPLQKHFAFVQFVDVAASPESTPATLVIWSLKVQPSVIGYLFCCGGLIKFILRSTIQSLLKALALKKYSFFLFHIPFIRHKNVLLQLLYPYFSFIFFNQSLRSIRDTMADRYVDAASFEAYTDSDGQELILSHLVNTSVDKAYDAWIRMEWFGRGSTLKAGEGCGLVGHRRLVSLGVEEQILSAGPPDDSDRIPSVRYSMQKSGPLLLSDHVALVQFIADSTAPFSQPKTLILWKSKLTPSTLGSVLLCGGSIARLVLRMVISSSLQEIAASFPHK</sequence>
<accession>A0A3M6VSI1</accession>
<dbReference type="Proteomes" id="UP000282087">
    <property type="component" value="Unassembled WGS sequence"/>
</dbReference>
<dbReference type="AlphaFoldDB" id="A0A3M6VSI1"/>
<dbReference type="VEuPathDB" id="FungiDB:DD237_000005"/>
<protein>
    <submittedName>
        <fullName evidence="1">Uncharacterized protein</fullName>
    </submittedName>
</protein>
<organism evidence="1 2">
    <name type="scientific">Peronospora effusa</name>
    <dbReference type="NCBI Taxonomy" id="542832"/>
    <lineage>
        <taxon>Eukaryota</taxon>
        <taxon>Sar</taxon>
        <taxon>Stramenopiles</taxon>
        <taxon>Oomycota</taxon>
        <taxon>Peronosporomycetes</taxon>
        <taxon>Peronosporales</taxon>
        <taxon>Peronosporaceae</taxon>
        <taxon>Peronospora</taxon>
    </lineage>
</organism>
<evidence type="ECO:0000313" key="1">
    <source>
        <dbReference type="EMBL" id="RMX69808.1"/>
    </source>
</evidence>
<dbReference type="VEuPathDB" id="FungiDB:DD237_000004"/>
<keyword evidence="2" id="KW-1185">Reference proteome</keyword>
<comment type="caution">
    <text evidence="1">The sequence shown here is derived from an EMBL/GenBank/DDBJ whole genome shotgun (WGS) entry which is preliminary data.</text>
</comment>
<gene>
    <name evidence="1" type="ORF">DD238_000578</name>
</gene>